<dbReference type="Proteomes" id="UP001059597">
    <property type="component" value="Chromosome"/>
</dbReference>
<dbReference type="Pfam" id="PF04978">
    <property type="entry name" value="MST"/>
    <property type="match status" value="1"/>
</dbReference>
<dbReference type="Gene3D" id="1.20.120.450">
    <property type="entry name" value="dinb family like domain"/>
    <property type="match status" value="1"/>
</dbReference>
<name>A0ABN6QZI6_STRNI</name>
<evidence type="ECO:0000313" key="3">
    <source>
        <dbReference type="Proteomes" id="UP001059597"/>
    </source>
</evidence>
<gene>
    <name evidence="2" type="ORF">HEK616_32560</name>
</gene>
<proteinExistence type="predicted"/>
<evidence type="ECO:0008006" key="4">
    <source>
        <dbReference type="Google" id="ProtNLM"/>
    </source>
</evidence>
<sequence length="173" mass="19486">MARCPDSDQQQTEPPRTADERASLSGFLQYQRETLAMKCAGLTAEHLKERAVPPSGLSLLGLVRHLAEVERSWFQVVWNGEDIRAYWPGAVHDTFAEFDVDSVDPDDAFTTWQTACARSRAIVDATESLDSTVQWGEDVFTLRYVLTHMIEEYARHNGHADMLREQIDGATGE</sequence>
<dbReference type="SUPFAM" id="SSF109854">
    <property type="entry name" value="DinB/YfiT-like putative metalloenzymes"/>
    <property type="match status" value="1"/>
</dbReference>
<dbReference type="EMBL" id="AP026073">
    <property type="protein sequence ID" value="BDM69769.1"/>
    <property type="molecule type" value="Genomic_DNA"/>
</dbReference>
<reference evidence="2" key="1">
    <citation type="submission" date="2022-06" db="EMBL/GenBank/DDBJ databases">
        <title>Complete genome sequence of Streptomyces nigrescens HEK616.</title>
        <authorList>
            <person name="Asamizu S."/>
            <person name="Onaka H."/>
        </authorList>
    </citation>
    <scope>NUCLEOTIDE SEQUENCE</scope>
    <source>
        <strain evidence="2">HEK616</strain>
    </source>
</reference>
<dbReference type="InterPro" id="IPR007061">
    <property type="entry name" value="MST-like"/>
</dbReference>
<evidence type="ECO:0000256" key="1">
    <source>
        <dbReference type="SAM" id="MobiDB-lite"/>
    </source>
</evidence>
<keyword evidence="3" id="KW-1185">Reference proteome</keyword>
<dbReference type="InterPro" id="IPR034660">
    <property type="entry name" value="DinB/YfiT-like"/>
</dbReference>
<evidence type="ECO:0000313" key="2">
    <source>
        <dbReference type="EMBL" id="BDM69769.1"/>
    </source>
</evidence>
<accession>A0ABN6QZI6</accession>
<protein>
    <recommendedName>
        <fullName evidence="4">Mini-circle protein</fullName>
    </recommendedName>
</protein>
<feature type="region of interest" description="Disordered" evidence="1">
    <location>
        <begin position="1"/>
        <end position="21"/>
    </location>
</feature>
<organism evidence="2 3">
    <name type="scientific">Streptomyces nigrescens</name>
    <dbReference type="NCBI Taxonomy" id="1920"/>
    <lineage>
        <taxon>Bacteria</taxon>
        <taxon>Bacillati</taxon>
        <taxon>Actinomycetota</taxon>
        <taxon>Actinomycetes</taxon>
        <taxon>Kitasatosporales</taxon>
        <taxon>Streptomycetaceae</taxon>
        <taxon>Streptomyces</taxon>
    </lineage>
</organism>